<accession>A0AAD1GJ31</accession>
<dbReference type="Proteomes" id="UP000422519">
    <property type="component" value="Chromosome"/>
</dbReference>
<proteinExistence type="predicted"/>
<evidence type="ECO:0000313" key="2">
    <source>
        <dbReference type="Proteomes" id="UP000422519"/>
    </source>
</evidence>
<organism evidence="1 2">
    <name type="scientific">Rickettsia conorii subsp. heilongjiangensis</name>
    <dbReference type="NCBI Taxonomy" id="226665"/>
    <lineage>
        <taxon>Bacteria</taxon>
        <taxon>Pseudomonadati</taxon>
        <taxon>Pseudomonadota</taxon>
        <taxon>Alphaproteobacteria</taxon>
        <taxon>Rickettsiales</taxon>
        <taxon>Rickettsiaceae</taxon>
        <taxon>Rickettsieae</taxon>
        <taxon>Rickettsia</taxon>
        <taxon>spotted fever group</taxon>
    </lineage>
</organism>
<dbReference type="NCBIfam" id="TIGR01045">
    <property type="entry name" value="RPE1"/>
    <property type="match status" value="1"/>
</dbReference>
<dbReference type="EMBL" id="AP019863">
    <property type="protein sequence ID" value="BBM92762.1"/>
    <property type="molecule type" value="Genomic_DNA"/>
</dbReference>
<gene>
    <name evidence="1" type="ORF">RHHCN13_07815</name>
</gene>
<name>A0AAD1GJ31_RICCR</name>
<evidence type="ECO:0000313" key="1">
    <source>
        <dbReference type="EMBL" id="BBM92762.1"/>
    </source>
</evidence>
<dbReference type="AlphaFoldDB" id="A0AAD1GJ31"/>
<reference evidence="1" key="1">
    <citation type="journal article" date="2019" name="Front. Microbiol.">
        <title>Genomic features of Rickettsia heilongjiangensis revealed by intraspecies comparison and detailed comparison with Rickettsia japonica.</title>
        <authorList>
            <person name="Kasama K."/>
            <person name="Fujita H."/>
            <person name="Yamamoto S."/>
            <person name="Ooka T."/>
            <person name="Gotoh Y."/>
            <person name="Ogura Y."/>
            <person name="Ando S."/>
            <person name="Hayashi T."/>
        </authorList>
    </citation>
    <scope>NUCLEOTIDE SEQUENCE</scope>
    <source>
        <strain evidence="1">HCN-13</strain>
    </source>
</reference>
<dbReference type="InterPro" id="IPR005728">
    <property type="entry name" value="RPE1"/>
</dbReference>
<sequence>MKGDTEHSTTAYIEIREDASTGSMYKLSLEATLGKRSIENYYI</sequence>
<protein>
    <submittedName>
        <fullName evidence="1">Uncharacterized protein</fullName>
    </submittedName>
</protein>